<dbReference type="GO" id="GO:0008440">
    <property type="term" value="F:inositol-1,4,5-trisphosphate 3-kinase activity"/>
    <property type="evidence" value="ECO:0007669"/>
    <property type="project" value="TreeGrafter"/>
</dbReference>
<gene>
    <name evidence="6" type="primary">KCS1</name>
    <name evidence="6" type="ORF">ATY40_BA7503296</name>
</gene>
<evidence type="ECO:0000313" key="7">
    <source>
        <dbReference type="Proteomes" id="UP000094565"/>
    </source>
</evidence>
<dbReference type="PANTHER" id="PTHR12400:SF21">
    <property type="entry name" value="KINASE"/>
    <property type="match status" value="1"/>
</dbReference>
<evidence type="ECO:0000313" key="6">
    <source>
        <dbReference type="EMBL" id="ANZ75437.1"/>
    </source>
</evidence>
<keyword evidence="7" id="KW-1185">Reference proteome</keyword>
<dbReference type="Gene3D" id="3.30.470.160">
    <property type="entry name" value="Inositol polyphosphate kinase"/>
    <property type="match status" value="1"/>
</dbReference>
<reference evidence="6 7" key="1">
    <citation type="submission" date="2016-02" db="EMBL/GenBank/DDBJ databases">
        <title>Comparative genomic and transcriptomic foundation for Pichia pastoris.</title>
        <authorList>
            <person name="Love K.R."/>
            <person name="Shah K.A."/>
            <person name="Whittaker C.A."/>
            <person name="Wu J."/>
            <person name="Bartlett M.C."/>
            <person name="Ma D."/>
            <person name="Leeson R.L."/>
            <person name="Priest M."/>
            <person name="Young S.K."/>
            <person name="Love J.C."/>
        </authorList>
    </citation>
    <scope>NUCLEOTIDE SEQUENCE [LARGE SCALE GENOMIC DNA]</scope>
    <source>
        <strain evidence="6 7">ATCC 28485</strain>
    </source>
</reference>
<dbReference type="SUPFAM" id="SSF56104">
    <property type="entry name" value="SAICAR synthase-like"/>
    <property type="match status" value="1"/>
</dbReference>
<dbReference type="AlphaFoldDB" id="A0A1B2JBL3"/>
<dbReference type="EMBL" id="CP014585">
    <property type="protein sequence ID" value="ANZ75437.1"/>
    <property type="molecule type" value="Genomic_DNA"/>
</dbReference>
<evidence type="ECO:0000256" key="1">
    <source>
        <dbReference type="ARBA" id="ARBA00007374"/>
    </source>
</evidence>
<dbReference type="EC" id="2.7.-.-" evidence="4"/>
<sequence>MQQGSSIAEASANTTEKSGQLVGRKAAQSLRLFHSPKQSDSEPPVSQHNDQEEESAVYNFPLAVELTPFKNKVGGHTAIFKFSHRAVCKALVNRENTWYEIIEMRHPELLEFMPKYIGVLNVRYSTVLEENYDVSVKRSTSQVDADPLVAPEVLLDDNKHIIPKEFLGHYSTTNIASSEDSISFSPPHSFPLTSNSMGTTTVNKKLQELVLKEVFGPFRDHSQPATHSIHRRKLSYRRKSNHCQAQSCTSSHPPRLSHSAQSNVSTFPEMFRSSTTIDESSIPPSPTPSDGFDDTIQASHKVDRSNSDSIFAMDHDRPRIHTKLEQFLLLEDLTNEMKRPCVLDLKMGTRQYGIEASVSKRISQRRKCQKTTSRRLGVRICGMKVWDRSSDSFLYRDKYFGRRVREGEQFARCLCRFLYDGKTSYSIVRHIPSLIKEIEKLKQEFSKLVNYRMYGSSLLLMYDASGDALEESQILVKIIDFAQCVTGEDPHPPTTNFPPVHRNRVDDGYLRGLEALIYYFIEIFELLTKVNFVNHEHALSVIQSNSELLKSQLHSPNQWLDSFDAETMNSVVPENEHSYLDQKLKFEPLLEDVSD</sequence>
<feature type="compositionally biased region" description="Polar residues" evidence="5">
    <location>
        <begin position="1"/>
        <end position="18"/>
    </location>
</feature>
<dbReference type="InterPro" id="IPR038286">
    <property type="entry name" value="IPK_sf"/>
</dbReference>
<dbReference type="GO" id="GO:0005737">
    <property type="term" value="C:cytoplasm"/>
    <property type="evidence" value="ECO:0007669"/>
    <property type="project" value="TreeGrafter"/>
</dbReference>
<dbReference type="Proteomes" id="UP000094565">
    <property type="component" value="Chromosome 2"/>
</dbReference>
<evidence type="ECO:0000256" key="4">
    <source>
        <dbReference type="RuleBase" id="RU363090"/>
    </source>
</evidence>
<keyword evidence="2 4" id="KW-0808">Transferase</keyword>
<accession>A0A1B2JBL3</accession>
<feature type="compositionally biased region" description="Basic residues" evidence="5">
    <location>
        <begin position="228"/>
        <end position="241"/>
    </location>
</feature>
<dbReference type="GO" id="GO:0000824">
    <property type="term" value="F:inositol-1,4,5,6-tetrakisphosphate 3-kinase activity"/>
    <property type="evidence" value="ECO:0007669"/>
    <property type="project" value="TreeGrafter"/>
</dbReference>
<name>A0A1B2JBL3_PICPA</name>
<dbReference type="OrthoDB" id="2573163at2759"/>
<dbReference type="InterPro" id="IPR005522">
    <property type="entry name" value="IPK"/>
</dbReference>
<feature type="region of interest" description="Disordered" evidence="5">
    <location>
        <begin position="220"/>
        <end position="294"/>
    </location>
</feature>
<dbReference type="GO" id="GO:0046854">
    <property type="term" value="P:phosphatidylinositol phosphate biosynthetic process"/>
    <property type="evidence" value="ECO:0007669"/>
    <property type="project" value="TreeGrafter"/>
</dbReference>
<dbReference type="PANTHER" id="PTHR12400">
    <property type="entry name" value="INOSITOL POLYPHOSPHATE KINASE"/>
    <property type="match status" value="1"/>
</dbReference>
<evidence type="ECO:0000256" key="2">
    <source>
        <dbReference type="ARBA" id="ARBA00022679"/>
    </source>
</evidence>
<evidence type="ECO:0000256" key="3">
    <source>
        <dbReference type="ARBA" id="ARBA00022777"/>
    </source>
</evidence>
<keyword evidence="3 4" id="KW-0418">Kinase</keyword>
<comment type="similarity">
    <text evidence="1 4">Belongs to the inositol phosphokinase (IPK) family.</text>
</comment>
<feature type="compositionally biased region" description="Polar residues" evidence="5">
    <location>
        <begin position="242"/>
        <end position="279"/>
    </location>
</feature>
<dbReference type="Pfam" id="PF03770">
    <property type="entry name" value="IPK"/>
    <property type="match status" value="1"/>
</dbReference>
<feature type="region of interest" description="Disordered" evidence="5">
    <location>
        <begin position="1"/>
        <end position="52"/>
    </location>
</feature>
<dbReference type="GO" id="GO:0032958">
    <property type="term" value="P:inositol phosphate biosynthetic process"/>
    <property type="evidence" value="ECO:0007669"/>
    <property type="project" value="InterPro"/>
</dbReference>
<protein>
    <recommendedName>
        <fullName evidence="4">Kinase</fullName>
        <ecNumber evidence="4">2.7.-.-</ecNumber>
    </recommendedName>
</protein>
<organism evidence="6 7">
    <name type="scientific">Komagataella pastoris</name>
    <name type="common">Yeast</name>
    <name type="synonym">Pichia pastoris</name>
    <dbReference type="NCBI Taxonomy" id="4922"/>
    <lineage>
        <taxon>Eukaryota</taxon>
        <taxon>Fungi</taxon>
        <taxon>Dikarya</taxon>
        <taxon>Ascomycota</taxon>
        <taxon>Saccharomycotina</taxon>
        <taxon>Pichiomycetes</taxon>
        <taxon>Pichiales</taxon>
        <taxon>Pichiaceae</taxon>
        <taxon>Komagataella</taxon>
    </lineage>
</organism>
<proteinExistence type="inferred from homology"/>
<dbReference type="GO" id="GO:0005634">
    <property type="term" value="C:nucleus"/>
    <property type="evidence" value="ECO:0007669"/>
    <property type="project" value="TreeGrafter"/>
</dbReference>
<evidence type="ECO:0000256" key="5">
    <source>
        <dbReference type="SAM" id="MobiDB-lite"/>
    </source>
</evidence>